<evidence type="ECO:0000313" key="2">
    <source>
        <dbReference type="EMBL" id="TMV03790.1"/>
    </source>
</evidence>
<dbReference type="InterPro" id="IPR013217">
    <property type="entry name" value="Methyltransf_12"/>
</dbReference>
<dbReference type="Pfam" id="PF08242">
    <property type="entry name" value="Methyltransf_12"/>
    <property type="match status" value="1"/>
</dbReference>
<accession>A0ABY2WU74</accession>
<comment type="caution">
    <text evidence="2">The sequence shown here is derived from an EMBL/GenBank/DDBJ whole genome shotgun (WGS) entry which is preliminary data.</text>
</comment>
<dbReference type="CDD" id="cd02440">
    <property type="entry name" value="AdoMet_MTases"/>
    <property type="match status" value="1"/>
</dbReference>
<dbReference type="PANTHER" id="PTHR43861">
    <property type="entry name" value="TRANS-ACONITATE 2-METHYLTRANSFERASE-RELATED"/>
    <property type="match status" value="1"/>
</dbReference>
<dbReference type="EMBL" id="VCPD01000009">
    <property type="protein sequence ID" value="TMV03790.1"/>
    <property type="molecule type" value="Genomic_DNA"/>
</dbReference>
<name>A0ABY2WU74_9RHOB</name>
<keyword evidence="3" id="KW-1185">Reference proteome</keyword>
<proteinExistence type="predicted"/>
<dbReference type="GO" id="GO:0032259">
    <property type="term" value="P:methylation"/>
    <property type="evidence" value="ECO:0007669"/>
    <property type="project" value="UniProtKB-KW"/>
</dbReference>
<feature type="domain" description="Methyltransferase type 12" evidence="1">
    <location>
        <begin position="44"/>
        <end position="136"/>
    </location>
</feature>
<dbReference type="SUPFAM" id="SSF53335">
    <property type="entry name" value="S-adenosyl-L-methionine-dependent methyltransferases"/>
    <property type="match status" value="1"/>
</dbReference>
<reference evidence="2 3" key="1">
    <citation type="submission" date="2019-05" db="EMBL/GenBank/DDBJ databases">
        <title>Ruegeria sp. nov., isolated from tidal flat.</title>
        <authorList>
            <person name="Kim W."/>
        </authorList>
    </citation>
    <scope>NUCLEOTIDE SEQUENCE [LARGE SCALE GENOMIC DNA]</scope>
    <source>
        <strain evidence="2 3">CAU 1488</strain>
    </source>
</reference>
<dbReference type="GO" id="GO:0008168">
    <property type="term" value="F:methyltransferase activity"/>
    <property type="evidence" value="ECO:0007669"/>
    <property type="project" value="UniProtKB-KW"/>
</dbReference>
<dbReference type="Gene3D" id="3.40.50.150">
    <property type="entry name" value="Vaccinia Virus protein VP39"/>
    <property type="match status" value="1"/>
</dbReference>
<dbReference type="Proteomes" id="UP001193035">
    <property type="component" value="Unassembled WGS sequence"/>
</dbReference>
<gene>
    <name evidence="2" type="ORF">FGK63_19175</name>
</gene>
<evidence type="ECO:0000313" key="3">
    <source>
        <dbReference type="Proteomes" id="UP001193035"/>
    </source>
</evidence>
<keyword evidence="2" id="KW-0489">Methyltransferase</keyword>
<protein>
    <submittedName>
        <fullName evidence="2">Class I SAM-dependent methyltransferase</fullName>
    </submittedName>
</protein>
<evidence type="ECO:0000259" key="1">
    <source>
        <dbReference type="Pfam" id="PF08242"/>
    </source>
</evidence>
<sequence length="209" mass="22870">MNATAKFWDGIAEKYARTPVRDMESYEHTLRRTASYLKSSDKVLELGCGTGTTALKLAPNVAEIVASDVSAGMLAVGARKAAEQSATNVSFVEAEAGNPPEGPFDAVLAFNLLHLVEDLDGTLAKVRNTLKPGGLFVSKTFCAPKNGSLRYRFMRMVVPVMQVFGKAPFVRFMSEAELDAAIKRAGFEFVERDSFPVKDARRFVVARRI</sequence>
<keyword evidence="2" id="KW-0808">Transferase</keyword>
<dbReference type="InterPro" id="IPR029063">
    <property type="entry name" value="SAM-dependent_MTases_sf"/>
</dbReference>
<dbReference type="PANTHER" id="PTHR43861:SF1">
    <property type="entry name" value="TRANS-ACONITATE 2-METHYLTRANSFERASE"/>
    <property type="match status" value="1"/>
</dbReference>
<organism evidence="2 3">
    <name type="scientific">Ruegeria sediminis</name>
    <dbReference type="NCBI Taxonomy" id="2583820"/>
    <lineage>
        <taxon>Bacteria</taxon>
        <taxon>Pseudomonadati</taxon>
        <taxon>Pseudomonadota</taxon>
        <taxon>Alphaproteobacteria</taxon>
        <taxon>Rhodobacterales</taxon>
        <taxon>Roseobacteraceae</taxon>
        <taxon>Ruegeria</taxon>
    </lineage>
</organism>
<dbReference type="RefSeq" id="WP_138845323.1">
    <property type="nucleotide sequence ID" value="NZ_VCPD01000009.1"/>
</dbReference>